<dbReference type="AlphaFoldDB" id="A0AAV1PCA0"/>
<name>A0AAV1PCA0_SCOSC</name>
<evidence type="ECO:0000313" key="3">
    <source>
        <dbReference type="Proteomes" id="UP001314229"/>
    </source>
</evidence>
<accession>A0AAV1PCA0</accession>
<keyword evidence="1" id="KW-0812">Transmembrane</keyword>
<keyword evidence="3" id="KW-1185">Reference proteome</keyword>
<feature type="transmembrane region" description="Helical" evidence="1">
    <location>
        <begin position="78"/>
        <end position="98"/>
    </location>
</feature>
<comment type="caution">
    <text evidence="2">The sequence shown here is derived from an EMBL/GenBank/DDBJ whole genome shotgun (WGS) entry which is preliminary data.</text>
</comment>
<evidence type="ECO:0000313" key="2">
    <source>
        <dbReference type="EMBL" id="CAK6969264.1"/>
    </source>
</evidence>
<keyword evidence="1" id="KW-1133">Transmembrane helix</keyword>
<proteinExistence type="predicted"/>
<evidence type="ECO:0000256" key="1">
    <source>
        <dbReference type="SAM" id="Phobius"/>
    </source>
</evidence>
<organism evidence="2 3">
    <name type="scientific">Scomber scombrus</name>
    <name type="common">Atlantic mackerel</name>
    <name type="synonym">Scomber vernalis</name>
    <dbReference type="NCBI Taxonomy" id="13677"/>
    <lineage>
        <taxon>Eukaryota</taxon>
        <taxon>Metazoa</taxon>
        <taxon>Chordata</taxon>
        <taxon>Craniata</taxon>
        <taxon>Vertebrata</taxon>
        <taxon>Euteleostomi</taxon>
        <taxon>Actinopterygii</taxon>
        <taxon>Neopterygii</taxon>
        <taxon>Teleostei</taxon>
        <taxon>Neoteleostei</taxon>
        <taxon>Acanthomorphata</taxon>
        <taxon>Pelagiaria</taxon>
        <taxon>Scombriformes</taxon>
        <taxon>Scombridae</taxon>
        <taxon>Scomber</taxon>
    </lineage>
</organism>
<reference evidence="2 3" key="1">
    <citation type="submission" date="2024-01" db="EMBL/GenBank/DDBJ databases">
        <authorList>
            <person name="Alioto T."/>
            <person name="Alioto T."/>
            <person name="Gomez Garrido J."/>
        </authorList>
    </citation>
    <scope>NUCLEOTIDE SEQUENCE [LARGE SCALE GENOMIC DNA]</scope>
</reference>
<keyword evidence="1" id="KW-0472">Membrane</keyword>
<dbReference type="Proteomes" id="UP001314229">
    <property type="component" value="Unassembled WGS sequence"/>
</dbReference>
<gene>
    <name evidence="2" type="ORF">FSCOSCO3_A000634</name>
</gene>
<sequence>MHKNVGSSKSVSIQSVSYGHTVKHHVCALVPAAGGLLTGLLMSCSGGSKIQPESAPVCNAMILPSHPRFRPPRPGAGVIHLAFISLIYLVCGSARLNYGCVIVHRRFMAAARKQNRPLRLQTALRNTHTLNTGQPRVYREGNRLKEMFQLVNQKTDFYSRHASAGVERIEPGEAPGSGGSAGRLSCTGSRLQRAGRVPLVGISGAVLFPLLASVGV</sequence>
<dbReference type="EMBL" id="CAWUFR010000133">
    <property type="protein sequence ID" value="CAK6969264.1"/>
    <property type="molecule type" value="Genomic_DNA"/>
</dbReference>
<protein>
    <submittedName>
        <fullName evidence="2">Uncharacterized protein</fullName>
    </submittedName>
</protein>